<protein>
    <submittedName>
        <fullName evidence="2">Xylose isomerase</fullName>
    </submittedName>
</protein>
<dbReference type="EMBL" id="QETF01000001">
    <property type="protein sequence ID" value="PWG18376.1"/>
    <property type="molecule type" value="Genomic_DNA"/>
</dbReference>
<evidence type="ECO:0000313" key="3">
    <source>
        <dbReference type="Proteomes" id="UP000245293"/>
    </source>
</evidence>
<dbReference type="InterPro" id="IPR036237">
    <property type="entry name" value="Xyl_isomerase-like_sf"/>
</dbReference>
<keyword evidence="2" id="KW-0413">Isomerase</keyword>
<evidence type="ECO:0000313" key="2">
    <source>
        <dbReference type="EMBL" id="PWG18376.1"/>
    </source>
</evidence>
<dbReference type="RefSeq" id="WP_109385357.1">
    <property type="nucleotide sequence ID" value="NZ_QETF01000001.1"/>
</dbReference>
<name>A0A2V1P7R6_9RHOB</name>
<dbReference type="AlphaFoldDB" id="A0A2V1P7R6"/>
<accession>A0A2V1P7R6</accession>
<comment type="caution">
    <text evidence="2">The sequence shown here is derived from an EMBL/GenBank/DDBJ whole genome shotgun (WGS) entry which is preliminary data.</text>
</comment>
<dbReference type="GO" id="GO:0016853">
    <property type="term" value="F:isomerase activity"/>
    <property type="evidence" value="ECO:0007669"/>
    <property type="project" value="UniProtKB-KW"/>
</dbReference>
<dbReference type="InterPro" id="IPR050312">
    <property type="entry name" value="IolE/XylAMocC-like"/>
</dbReference>
<keyword evidence="3" id="KW-1185">Reference proteome</keyword>
<dbReference type="SUPFAM" id="SSF51658">
    <property type="entry name" value="Xylose isomerase-like"/>
    <property type="match status" value="1"/>
</dbReference>
<dbReference type="InterPro" id="IPR013022">
    <property type="entry name" value="Xyl_isomerase-like_TIM-brl"/>
</dbReference>
<feature type="domain" description="Xylose isomerase-like TIM barrel" evidence="1">
    <location>
        <begin position="21"/>
        <end position="244"/>
    </location>
</feature>
<dbReference type="OrthoDB" id="9798407at2"/>
<dbReference type="Pfam" id="PF01261">
    <property type="entry name" value="AP_endonuc_2"/>
    <property type="match status" value="1"/>
</dbReference>
<dbReference type="PANTHER" id="PTHR12110">
    <property type="entry name" value="HYDROXYPYRUVATE ISOMERASE"/>
    <property type="match status" value="1"/>
</dbReference>
<gene>
    <name evidence="2" type="ORF">DFK10_00130</name>
</gene>
<dbReference type="Proteomes" id="UP000245293">
    <property type="component" value="Unassembled WGS sequence"/>
</dbReference>
<organism evidence="2 3">
    <name type="scientific">Salibaculum griseiflavum</name>
    <dbReference type="NCBI Taxonomy" id="1914409"/>
    <lineage>
        <taxon>Bacteria</taxon>
        <taxon>Pseudomonadati</taxon>
        <taxon>Pseudomonadota</taxon>
        <taxon>Alphaproteobacteria</taxon>
        <taxon>Rhodobacterales</taxon>
        <taxon>Roseobacteraceae</taxon>
        <taxon>Salibaculum</taxon>
    </lineage>
</organism>
<sequence length="250" mass="26605">MPVLSYQLYTSREADHAATLANVKAAGYDAVEGFGPWFDDPAASRDMLDAAGLPMASGHFALQMIEDDPAKVIDTARTMGIGHVYAPFLMPGDRPTDHAGWEAFAQRLAQAGKPIVDAGLTFGWHNHDFEMVDLGGGVCAEDLIVGAGVSLELDLGWVFRAGVDPVAAINKYGDRIKALHIKDRAAEGQNPDQDGWATVGQGVMDWPAILSAARAQGIDLFVVENDHPVDDAAFAAESATYLKSLPEVSA</sequence>
<evidence type="ECO:0000259" key="1">
    <source>
        <dbReference type="Pfam" id="PF01261"/>
    </source>
</evidence>
<proteinExistence type="predicted"/>
<dbReference type="PANTHER" id="PTHR12110:SF41">
    <property type="entry name" value="INOSOSE DEHYDRATASE"/>
    <property type="match status" value="1"/>
</dbReference>
<dbReference type="Gene3D" id="3.20.20.150">
    <property type="entry name" value="Divalent-metal-dependent TIM barrel enzymes"/>
    <property type="match status" value="1"/>
</dbReference>
<reference evidence="3" key="1">
    <citation type="submission" date="2018-05" db="EMBL/GenBank/DDBJ databases">
        <authorList>
            <person name="Du Z."/>
            <person name="Wang X."/>
        </authorList>
    </citation>
    <scope>NUCLEOTIDE SEQUENCE [LARGE SCALE GENOMIC DNA]</scope>
    <source>
        <strain evidence="3">WDS4C29</strain>
    </source>
</reference>